<comment type="caution">
    <text evidence="2">The sequence shown here is derived from an EMBL/GenBank/DDBJ whole genome shotgun (WGS) entry which is preliminary data.</text>
</comment>
<sequence>MQPFRCRGLPHSRPGGRDRERKRDGHGGGDHQKRDQDDVPLQERKFLFDVVDVDPRPDEPSPRCETPDVGRLLPHPRRFVNEGPLVIDEPSVGLLPRLGHPEEQRRKPFAVSPRDLSGRIPHDIGAERMRENASFIRHDPYIILAARAEAQFGEAFHGDAPRFVGSDLACEDFVVFGPEVAQEDLDDRAAGFVLELAEVALHERDERVIRDDEQDREQNKRRDHPDEEIMKKESGFLGCDPETFFLCSVRFPERCHRHSRLPNVEAFKNIYNSTR</sequence>
<evidence type="ECO:0000313" key="2">
    <source>
        <dbReference type="EMBL" id="MPN15206.1"/>
    </source>
</evidence>
<feature type="region of interest" description="Disordered" evidence="1">
    <location>
        <begin position="1"/>
        <end position="44"/>
    </location>
</feature>
<feature type="compositionally biased region" description="Basic and acidic residues" evidence="1">
    <location>
        <begin position="51"/>
        <end position="68"/>
    </location>
</feature>
<evidence type="ECO:0000256" key="1">
    <source>
        <dbReference type="SAM" id="MobiDB-lite"/>
    </source>
</evidence>
<accession>A0A645FNE1</accession>
<dbReference type="EMBL" id="VSSQ01061916">
    <property type="protein sequence ID" value="MPN15206.1"/>
    <property type="molecule type" value="Genomic_DNA"/>
</dbReference>
<protein>
    <submittedName>
        <fullName evidence="2">Uncharacterized protein</fullName>
    </submittedName>
</protein>
<reference evidence="2" key="1">
    <citation type="submission" date="2019-08" db="EMBL/GenBank/DDBJ databases">
        <authorList>
            <person name="Kucharzyk K."/>
            <person name="Murdoch R.W."/>
            <person name="Higgins S."/>
            <person name="Loffler F."/>
        </authorList>
    </citation>
    <scope>NUCLEOTIDE SEQUENCE</scope>
</reference>
<gene>
    <name evidence="2" type="ORF">SDC9_162535</name>
</gene>
<dbReference type="AlphaFoldDB" id="A0A645FNE1"/>
<feature type="region of interest" description="Disordered" evidence="1">
    <location>
        <begin position="51"/>
        <end position="70"/>
    </location>
</feature>
<feature type="region of interest" description="Disordered" evidence="1">
    <location>
        <begin position="97"/>
        <end position="116"/>
    </location>
</feature>
<feature type="region of interest" description="Disordered" evidence="1">
    <location>
        <begin position="208"/>
        <end position="228"/>
    </location>
</feature>
<name>A0A645FNE1_9ZZZZ</name>
<organism evidence="2">
    <name type="scientific">bioreactor metagenome</name>
    <dbReference type="NCBI Taxonomy" id="1076179"/>
    <lineage>
        <taxon>unclassified sequences</taxon>
        <taxon>metagenomes</taxon>
        <taxon>ecological metagenomes</taxon>
    </lineage>
</organism>
<feature type="compositionally biased region" description="Basic and acidic residues" evidence="1">
    <location>
        <begin position="15"/>
        <end position="44"/>
    </location>
</feature>
<proteinExistence type="predicted"/>